<evidence type="ECO:0000313" key="11">
    <source>
        <dbReference type="EMBL" id="KAA6184158.1"/>
    </source>
</evidence>
<keyword evidence="6 7" id="KW-0961">Cell wall biogenesis/degradation</keyword>
<evidence type="ECO:0000256" key="2">
    <source>
        <dbReference type="ARBA" id="ARBA00005992"/>
    </source>
</evidence>
<dbReference type="InterPro" id="IPR005490">
    <property type="entry name" value="LD_TPept_cat_dom"/>
</dbReference>
<dbReference type="CDD" id="cd16913">
    <property type="entry name" value="YkuD_like"/>
    <property type="match status" value="1"/>
</dbReference>
<dbReference type="Proteomes" id="UP000322981">
    <property type="component" value="Unassembled WGS sequence"/>
</dbReference>
<dbReference type="UniPathway" id="UPA00219"/>
<keyword evidence="3" id="KW-0808">Transferase</keyword>
<dbReference type="GO" id="GO:0008360">
    <property type="term" value="P:regulation of cell shape"/>
    <property type="evidence" value="ECO:0007669"/>
    <property type="project" value="UniProtKB-UniRule"/>
</dbReference>
<sequence>MIRRLLSALCVVPGAVLVVAGCAQKSALSVPEDRPQDANGYQNSLQPGVSAFGAATPMPEALQPGGDEPPPVSQAVIPPPPEPRQLPPAEQRHLELHLAAQRFVYFEDGRPVWSGRISSGADAHPTPRGRFRITAKDADKRSGSYTNYFDRPTPMPYAMQFHGPYWLHEGYVPHGAASHGCVRLRHEDARFLFARMRVGDPVTVVE</sequence>
<name>A0A5M8FH05_9GAMM</name>
<feature type="chain" id="PRO_5024464813" evidence="9">
    <location>
        <begin position="21"/>
        <end position="206"/>
    </location>
</feature>
<dbReference type="AlphaFoldDB" id="A0A5M8FH05"/>
<organism evidence="11 12">
    <name type="scientific">Thiohalocapsa marina</name>
    <dbReference type="NCBI Taxonomy" id="424902"/>
    <lineage>
        <taxon>Bacteria</taxon>
        <taxon>Pseudomonadati</taxon>
        <taxon>Pseudomonadota</taxon>
        <taxon>Gammaproteobacteria</taxon>
        <taxon>Chromatiales</taxon>
        <taxon>Chromatiaceae</taxon>
        <taxon>Thiohalocapsa</taxon>
    </lineage>
</organism>
<dbReference type="Gene3D" id="2.40.440.10">
    <property type="entry name" value="L,D-transpeptidase catalytic domain-like"/>
    <property type="match status" value="1"/>
</dbReference>
<evidence type="ECO:0000256" key="5">
    <source>
        <dbReference type="ARBA" id="ARBA00022984"/>
    </source>
</evidence>
<dbReference type="OrthoDB" id="463216at2"/>
<evidence type="ECO:0000256" key="1">
    <source>
        <dbReference type="ARBA" id="ARBA00004752"/>
    </source>
</evidence>
<feature type="signal peptide" evidence="9">
    <location>
        <begin position="1"/>
        <end position="20"/>
    </location>
</feature>
<evidence type="ECO:0000259" key="10">
    <source>
        <dbReference type="PROSITE" id="PS52029"/>
    </source>
</evidence>
<protein>
    <submittedName>
        <fullName evidence="11">L,D-transpeptidase</fullName>
    </submittedName>
</protein>
<feature type="domain" description="L,D-TPase catalytic" evidence="10">
    <location>
        <begin position="92"/>
        <end position="205"/>
    </location>
</feature>
<comment type="pathway">
    <text evidence="1 7">Cell wall biogenesis; peptidoglycan biosynthesis.</text>
</comment>
<evidence type="ECO:0000256" key="6">
    <source>
        <dbReference type="ARBA" id="ARBA00023316"/>
    </source>
</evidence>
<evidence type="ECO:0000256" key="3">
    <source>
        <dbReference type="ARBA" id="ARBA00022679"/>
    </source>
</evidence>
<dbReference type="GO" id="GO:0018104">
    <property type="term" value="P:peptidoglycan-protein cross-linking"/>
    <property type="evidence" value="ECO:0007669"/>
    <property type="project" value="TreeGrafter"/>
</dbReference>
<dbReference type="Pfam" id="PF03734">
    <property type="entry name" value="YkuD"/>
    <property type="match status" value="1"/>
</dbReference>
<comment type="caution">
    <text evidence="11">The sequence shown here is derived from an EMBL/GenBank/DDBJ whole genome shotgun (WGS) entry which is preliminary data.</text>
</comment>
<gene>
    <name evidence="11" type="ORF">F2Q65_13280</name>
</gene>
<evidence type="ECO:0000256" key="4">
    <source>
        <dbReference type="ARBA" id="ARBA00022960"/>
    </source>
</evidence>
<dbReference type="GO" id="GO:0016740">
    <property type="term" value="F:transferase activity"/>
    <property type="evidence" value="ECO:0007669"/>
    <property type="project" value="UniProtKB-KW"/>
</dbReference>
<dbReference type="PROSITE" id="PS52029">
    <property type="entry name" value="LD_TPASE"/>
    <property type="match status" value="1"/>
</dbReference>
<feature type="region of interest" description="Disordered" evidence="8">
    <location>
        <begin position="29"/>
        <end position="87"/>
    </location>
</feature>
<comment type="similarity">
    <text evidence="2">Belongs to the YkuD family.</text>
</comment>
<dbReference type="PANTHER" id="PTHR30582:SF2">
    <property type="entry name" value="L,D-TRANSPEPTIDASE YCIB-RELATED"/>
    <property type="match status" value="1"/>
</dbReference>
<keyword evidence="9" id="KW-0732">Signal</keyword>
<feature type="active site" description="Nucleophile" evidence="7">
    <location>
        <position position="181"/>
    </location>
</feature>
<dbReference type="InterPro" id="IPR038063">
    <property type="entry name" value="Transpep_catalytic_dom"/>
</dbReference>
<dbReference type="PROSITE" id="PS51257">
    <property type="entry name" value="PROKAR_LIPOPROTEIN"/>
    <property type="match status" value="1"/>
</dbReference>
<feature type="active site" description="Proton donor/acceptor" evidence="7">
    <location>
        <position position="168"/>
    </location>
</feature>
<reference evidence="11 12" key="1">
    <citation type="submission" date="2019-09" db="EMBL/GenBank/DDBJ databases">
        <title>Whole-genome sequence of the purple sulfur bacterium Thiohalocapsa marina DSM 19078.</title>
        <authorList>
            <person name="Kyndt J.A."/>
            <person name="Meyer T.E."/>
        </authorList>
    </citation>
    <scope>NUCLEOTIDE SEQUENCE [LARGE SCALE GENOMIC DNA]</scope>
    <source>
        <strain evidence="11 12">DSM 19078</strain>
    </source>
</reference>
<evidence type="ECO:0000256" key="7">
    <source>
        <dbReference type="PROSITE-ProRule" id="PRU01373"/>
    </source>
</evidence>
<proteinExistence type="inferred from homology"/>
<dbReference type="InterPro" id="IPR050979">
    <property type="entry name" value="LD-transpeptidase"/>
</dbReference>
<dbReference type="GO" id="GO:0005576">
    <property type="term" value="C:extracellular region"/>
    <property type="evidence" value="ECO:0007669"/>
    <property type="project" value="TreeGrafter"/>
</dbReference>
<dbReference type="GO" id="GO:0071972">
    <property type="term" value="F:peptidoglycan L,D-transpeptidase activity"/>
    <property type="evidence" value="ECO:0007669"/>
    <property type="project" value="TreeGrafter"/>
</dbReference>
<evidence type="ECO:0000256" key="8">
    <source>
        <dbReference type="SAM" id="MobiDB-lite"/>
    </source>
</evidence>
<keyword evidence="4 7" id="KW-0133">Cell shape</keyword>
<keyword evidence="12" id="KW-1185">Reference proteome</keyword>
<dbReference type="GO" id="GO:0071555">
    <property type="term" value="P:cell wall organization"/>
    <property type="evidence" value="ECO:0007669"/>
    <property type="project" value="UniProtKB-UniRule"/>
</dbReference>
<dbReference type="PANTHER" id="PTHR30582">
    <property type="entry name" value="L,D-TRANSPEPTIDASE"/>
    <property type="match status" value="1"/>
</dbReference>
<evidence type="ECO:0000313" key="12">
    <source>
        <dbReference type="Proteomes" id="UP000322981"/>
    </source>
</evidence>
<accession>A0A5M8FH05</accession>
<keyword evidence="5 7" id="KW-0573">Peptidoglycan synthesis</keyword>
<dbReference type="EMBL" id="VWXX01000023">
    <property type="protein sequence ID" value="KAA6184158.1"/>
    <property type="molecule type" value="Genomic_DNA"/>
</dbReference>
<dbReference type="SUPFAM" id="SSF141523">
    <property type="entry name" value="L,D-transpeptidase catalytic domain-like"/>
    <property type="match status" value="1"/>
</dbReference>
<feature type="compositionally biased region" description="Pro residues" evidence="8">
    <location>
        <begin position="67"/>
        <end position="86"/>
    </location>
</feature>
<evidence type="ECO:0000256" key="9">
    <source>
        <dbReference type="SAM" id="SignalP"/>
    </source>
</evidence>